<proteinExistence type="predicted"/>
<dbReference type="Pfam" id="PF25183">
    <property type="entry name" value="OMP_b-brl_4"/>
    <property type="match status" value="1"/>
</dbReference>
<evidence type="ECO:0000256" key="6">
    <source>
        <dbReference type="ARBA" id="ARBA00023237"/>
    </source>
</evidence>
<name>A0A091AXE9_9GAMM</name>
<dbReference type="Pfam" id="PF13620">
    <property type="entry name" value="CarboxypepD_reg"/>
    <property type="match status" value="1"/>
</dbReference>
<sequence length="1088" mass="118054">MTNRNRVRLSKLSLGLALALAASAPAFAQNTSAAVAGRIQAADGTALTGADVTITHVQTGTVSHVTTGADGRYSARGLRVGGPYTIVVTKDGKTSTRENVYLTLSEVTNVDATVGGAAATDIGAVTVTGSAIGSDVFSPTNMGSGTLVNQQQIEALPSIKRSIEDYVRLDPRIVQIDKERGGISAGGQNNRYNNIKIDGVPTNDQFGLNDSGLPALNQPISIDWIQEFNVGISNYDVTQSDFVGANINAVTKSGTNEFKGSVYGVYRDNKMIRDNENGTRFVGFDTDWTAGVFVGGPILKDRLFFFAGYEKYERSGPGPDKGVVGSGSSNIVNITQAQLDAVRAAAITRGIANIGSPDSSATASNTDTKWFAKLDWNITDDQRLSFRYNKTDGSITRFNTSATTLQLDSNRYQDNIVFENYALNLYSDWSENFSTEANVSYSEYSSLPVLGSRLPTVSITNFPSSTATLLFGTDNSRQANQLKVDTITGYVAGDYFLGDHTIRAGFDIERNNVYNLFLQNIFGNYRVTFANFTGATPNATMPYANYQVQTSRSGKIDDAAAHFSVGTAGLFLQDTWIVTNNLTINYGFRMDRNLTSGTPAENTGFRNNFGIDNRNTIDGATTFEPRFGFNYTFDSELKRQVRGGIGLFAGSAPGVWISNSFSNPGVLTNAYNINNGTGFTGNPDAPIVPGGPGSASQLVNALSPDFKQPTVWKANLAFEQELPFHDLVFGAEMLVAMTKDGVLFNNLQLGAPAGTLPDGRQSFWQSTAVGGFTNSTSPTTRSTVNCIRVNQALPFNATTNPCLYTAAIVLQNTDKGFSRNFTTYLERPWKNNWTAKLAYTYGNTDEVSPATSSVALSNWQTRIVYNPNEDVSGTSNYEIRNRITASFSYRWNFFENAPTQVSFFYEGRNGRPFSYVFGNDANGDGNGNSGQRNDLFYIPNGNVAYSAGSSAQDIAAFNAYIDSNEYLSRHKGEVAGRNGDRAPFVNQIDVRISQKFPLFAGMDSELFLDIQNFGNLLNKDWGLIEQAAFPSNVQVANFAGVNASGQYVYDVSRFYNESTGAITAPTLQLQDVAGQSRWSAQIGFRINF</sequence>
<keyword evidence="10" id="KW-1185">Reference proteome</keyword>
<gene>
    <name evidence="9" type="ORF">N789_02820</name>
</gene>
<evidence type="ECO:0000256" key="3">
    <source>
        <dbReference type="ARBA" id="ARBA00022452"/>
    </source>
</evidence>
<protein>
    <recommendedName>
        <fullName evidence="8">TonB-dependent transporter Oar-like beta-barrel domain-containing protein</fullName>
    </recommendedName>
</protein>
<comment type="caution">
    <text evidence="9">The sequence shown here is derived from an EMBL/GenBank/DDBJ whole genome shotgun (WGS) entry which is preliminary data.</text>
</comment>
<evidence type="ECO:0000313" key="9">
    <source>
        <dbReference type="EMBL" id="KFN44968.1"/>
    </source>
</evidence>
<feature type="signal peptide" evidence="7">
    <location>
        <begin position="1"/>
        <end position="28"/>
    </location>
</feature>
<dbReference type="GO" id="GO:0009279">
    <property type="term" value="C:cell outer membrane"/>
    <property type="evidence" value="ECO:0007669"/>
    <property type="project" value="UniProtKB-SubCell"/>
</dbReference>
<keyword evidence="2" id="KW-0813">Transport</keyword>
<dbReference type="PANTHER" id="PTHR30069:SF46">
    <property type="entry name" value="OAR PROTEIN"/>
    <property type="match status" value="1"/>
</dbReference>
<dbReference type="AlphaFoldDB" id="A0A091AXE9"/>
<dbReference type="Gene3D" id="2.60.40.1120">
    <property type="entry name" value="Carboxypeptidase-like, regulatory domain"/>
    <property type="match status" value="1"/>
</dbReference>
<keyword evidence="5" id="KW-0472">Membrane</keyword>
<dbReference type="OrthoDB" id="9768147at2"/>
<dbReference type="STRING" id="1121015.GCA_000420545_01509"/>
<evidence type="ECO:0000313" key="10">
    <source>
        <dbReference type="Proteomes" id="UP000029385"/>
    </source>
</evidence>
<dbReference type="InterPro" id="IPR013784">
    <property type="entry name" value="Carb-bd-like_fold"/>
</dbReference>
<dbReference type="Gene3D" id="2.40.170.20">
    <property type="entry name" value="TonB-dependent receptor, beta-barrel domain"/>
    <property type="match status" value="1"/>
</dbReference>
<evidence type="ECO:0000256" key="7">
    <source>
        <dbReference type="SAM" id="SignalP"/>
    </source>
</evidence>
<dbReference type="Proteomes" id="UP000029385">
    <property type="component" value="Unassembled WGS sequence"/>
</dbReference>
<keyword evidence="4" id="KW-0812">Transmembrane</keyword>
<organism evidence="9 10">
    <name type="scientific">Arenimonas oryziterrae DSM 21050 = YC6267</name>
    <dbReference type="NCBI Taxonomy" id="1121015"/>
    <lineage>
        <taxon>Bacteria</taxon>
        <taxon>Pseudomonadati</taxon>
        <taxon>Pseudomonadota</taxon>
        <taxon>Gammaproteobacteria</taxon>
        <taxon>Lysobacterales</taxon>
        <taxon>Lysobacteraceae</taxon>
        <taxon>Arenimonas</taxon>
    </lineage>
</organism>
<dbReference type="GO" id="GO:0030246">
    <property type="term" value="F:carbohydrate binding"/>
    <property type="evidence" value="ECO:0007669"/>
    <property type="project" value="InterPro"/>
</dbReference>
<dbReference type="InterPro" id="IPR036942">
    <property type="entry name" value="Beta-barrel_TonB_sf"/>
</dbReference>
<comment type="subcellular location">
    <subcellularLocation>
        <location evidence="1">Cell outer membrane</location>
        <topology evidence="1">Multi-pass membrane protein</topology>
    </subcellularLocation>
</comment>
<keyword evidence="7" id="KW-0732">Signal</keyword>
<dbReference type="InterPro" id="IPR039426">
    <property type="entry name" value="TonB-dep_rcpt-like"/>
</dbReference>
<dbReference type="SUPFAM" id="SSF49452">
    <property type="entry name" value="Starch-binding domain-like"/>
    <property type="match status" value="1"/>
</dbReference>
<feature type="chain" id="PRO_5001869216" description="TonB-dependent transporter Oar-like beta-barrel domain-containing protein" evidence="7">
    <location>
        <begin position="29"/>
        <end position="1088"/>
    </location>
</feature>
<evidence type="ECO:0000256" key="4">
    <source>
        <dbReference type="ARBA" id="ARBA00022692"/>
    </source>
</evidence>
<accession>A0A091AXE9</accession>
<dbReference type="PANTHER" id="PTHR30069">
    <property type="entry name" value="TONB-DEPENDENT OUTER MEMBRANE RECEPTOR"/>
    <property type="match status" value="1"/>
</dbReference>
<evidence type="ECO:0000259" key="8">
    <source>
        <dbReference type="Pfam" id="PF25183"/>
    </source>
</evidence>
<dbReference type="InterPro" id="IPR057601">
    <property type="entry name" value="Oar-like_b-barrel"/>
</dbReference>
<dbReference type="GO" id="GO:0044718">
    <property type="term" value="P:siderophore transmembrane transport"/>
    <property type="evidence" value="ECO:0007669"/>
    <property type="project" value="TreeGrafter"/>
</dbReference>
<evidence type="ECO:0000256" key="5">
    <source>
        <dbReference type="ARBA" id="ARBA00023136"/>
    </source>
</evidence>
<dbReference type="RefSeq" id="WP_022969137.1">
    <property type="nucleotide sequence ID" value="NZ_ATVD01000002.1"/>
</dbReference>
<reference evidence="9 10" key="1">
    <citation type="submission" date="2013-09" db="EMBL/GenBank/DDBJ databases">
        <title>Genome sequencing of Arenimonas oryziterrae.</title>
        <authorList>
            <person name="Chen F."/>
            <person name="Wang G."/>
        </authorList>
    </citation>
    <scope>NUCLEOTIDE SEQUENCE [LARGE SCALE GENOMIC DNA]</scope>
    <source>
        <strain evidence="9 10">YC6267</strain>
    </source>
</reference>
<evidence type="ECO:0000256" key="2">
    <source>
        <dbReference type="ARBA" id="ARBA00022448"/>
    </source>
</evidence>
<dbReference type="eggNOG" id="COG4771">
    <property type="taxonomic scope" value="Bacteria"/>
</dbReference>
<dbReference type="EMBL" id="AVCI01000001">
    <property type="protein sequence ID" value="KFN44968.1"/>
    <property type="molecule type" value="Genomic_DNA"/>
</dbReference>
<evidence type="ECO:0000256" key="1">
    <source>
        <dbReference type="ARBA" id="ARBA00004571"/>
    </source>
</evidence>
<dbReference type="PATRIC" id="fig|1121015.4.peg.554"/>
<keyword evidence="3" id="KW-1134">Transmembrane beta strand</keyword>
<dbReference type="SUPFAM" id="SSF56935">
    <property type="entry name" value="Porins"/>
    <property type="match status" value="1"/>
</dbReference>
<feature type="domain" description="TonB-dependent transporter Oar-like beta-barrel" evidence="8">
    <location>
        <begin position="250"/>
        <end position="1016"/>
    </location>
</feature>
<keyword evidence="6" id="KW-0998">Cell outer membrane</keyword>
<dbReference type="GO" id="GO:0015344">
    <property type="term" value="F:siderophore uptake transmembrane transporter activity"/>
    <property type="evidence" value="ECO:0007669"/>
    <property type="project" value="TreeGrafter"/>
</dbReference>